<dbReference type="NCBIfam" id="TIGR03351">
    <property type="entry name" value="PhnX-like"/>
    <property type="match status" value="1"/>
</dbReference>
<name>A0A370H4H5_9NOCA</name>
<keyword evidence="1" id="KW-0378">Hydrolase</keyword>
<evidence type="ECO:0000313" key="1">
    <source>
        <dbReference type="EMBL" id="RDI48946.1"/>
    </source>
</evidence>
<dbReference type="InterPro" id="IPR036412">
    <property type="entry name" value="HAD-like_sf"/>
</dbReference>
<dbReference type="GO" id="GO:0008967">
    <property type="term" value="F:phosphoglycolate phosphatase activity"/>
    <property type="evidence" value="ECO:0007669"/>
    <property type="project" value="TreeGrafter"/>
</dbReference>
<gene>
    <name evidence="1" type="ORF">DFR68_10771</name>
</gene>
<dbReference type="Proteomes" id="UP000255355">
    <property type="component" value="Unassembled WGS sequence"/>
</dbReference>
<dbReference type="InterPro" id="IPR050155">
    <property type="entry name" value="HAD-like_hydrolase_sf"/>
</dbReference>
<dbReference type="InterPro" id="IPR023214">
    <property type="entry name" value="HAD_sf"/>
</dbReference>
<dbReference type="GO" id="GO:0006281">
    <property type="term" value="P:DNA repair"/>
    <property type="evidence" value="ECO:0007669"/>
    <property type="project" value="TreeGrafter"/>
</dbReference>
<sequence length="238" mass="24655">MKGNTLSDKQIELAVLDMAGTTVADGGLVLRAFDAAATAAGVPAEGPERDAAVRYVVETMGQSKISVFRALLGDEDRARLANRTFEAAYDEFAGEATPIPGAAEAITRLRDAGIKVALTTGFSRGTQDRLLDALGWREIADLTLAPSEAGRGRPYPDLVLTALLRLQADSVDHVAVLGDTASDIGTGLAAGARIVAGTLTGAHDEEQLRAAGATHVVPSVVEFADLLLTEHAASPDAP</sequence>
<dbReference type="InterPro" id="IPR006439">
    <property type="entry name" value="HAD-SF_hydro_IA"/>
</dbReference>
<accession>A0A370H4H5</accession>
<dbReference type="SUPFAM" id="SSF56784">
    <property type="entry name" value="HAD-like"/>
    <property type="match status" value="1"/>
</dbReference>
<comment type="caution">
    <text evidence="1">The sequence shown here is derived from an EMBL/GenBank/DDBJ whole genome shotgun (WGS) entry which is preliminary data.</text>
</comment>
<dbReference type="EMBL" id="QQAZ01000007">
    <property type="protein sequence ID" value="RDI48946.1"/>
    <property type="molecule type" value="Genomic_DNA"/>
</dbReference>
<protein>
    <submittedName>
        <fullName evidence="1">Phosphonatase-like hydrolase</fullName>
    </submittedName>
</protein>
<reference evidence="1 2" key="1">
    <citation type="submission" date="2018-07" db="EMBL/GenBank/DDBJ databases">
        <title>Genomic Encyclopedia of Type Strains, Phase IV (KMG-IV): sequencing the most valuable type-strain genomes for metagenomic binning, comparative biology and taxonomic classification.</title>
        <authorList>
            <person name="Goeker M."/>
        </authorList>
    </citation>
    <scope>NUCLEOTIDE SEQUENCE [LARGE SCALE GENOMIC DNA]</scope>
    <source>
        <strain evidence="1 2">DSM 44952</strain>
    </source>
</reference>
<dbReference type="AlphaFoldDB" id="A0A370H4H5"/>
<dbReference type="GO" id="GO:0005829">
    <property type="term" value="C:cytosol"/>
    <property type="evidence" value="ECO:0007669"/>
    <property type="project" value="TreeGrafter"/>
</dbReference>
<dbReference type="SFLD" id="SFLDS00003">
    <property type="entry name" value="Haloacid_Dehalogenase"/>
    <property type="match status" value="1"/>
</dbReference>
<dbReference type="PANTHER" id="PTHR43434">
    <property type="entry name" value="PHOSPHOGLYCOLATE PHOSPHATASE"/>
    <property type="match status" value="1"/>
</dbReference>
<keyword evidence="2" id="KW-1185">Reference proteome</keyword>
<dbReference type="Pfam" id="PF00702">
    <property type="entry name" value="Hydrolase"/>
    <property type="match status" value="1"/>
</dbReference>
<dbReference type="PANTHER" id="PTHR43434:SF19">
    <property type="entry name" value="PHOSPHONOACETALDEHYDE HYDROLASE"/>
    <property type="match status" value="1"/>
</dbReference>
<dbReference type="Gene3D" id="3.40.50.1000">
    <property type="entry name" value="HAD superfamily/HAD-like"/>
    <property type="match status" value="1"/>
</dbReference>
<evidence type="ECO:0000313" key="2">
    <source>
        <dbReference type="Proteomes" id="UP000255355"/>
    </source>
</evidence>
<dbReference type="STRING" id="1210089.GCA_001613165_00561"/>
<organism evidence="1 2">
    <name type="scientific">Nocardia mexicana</name>
    <dbReference type="NCBI Taxonomy" id="279262"/>
    <lineage>
        <taxon>Bacteria</taxon>
        <taxon>Bacillati</taxon>
        <taxon>Actinomycetota</taxon>
        <taxon>Actinomycetes</taxon>
        <taxon>Mycobacteriales</taxon>
        <taxon>Nocardiaceae</taxon>
        <taxon>Nocardia</taxon>
    </lineage>
</organism>
<dbReference type="InterPro" id="IPR022468">
    <property type="entry name" value="PhnX-like"/>
</dbReference>
<dbReference type="NCBIfam" id="TIGR01549">
    <property type="entry name" value="HAD-SF-IA-v1"/>
    <property type="match status" value="1"/>
</dbReference>
<proteinExistence type="predicted"/>
<dbReference type="SFLD" id="SFLDG01129">
    <property type="entry name" value="C1.5:_HAD__Beta-PGM__Phosphata"/>
    <property type="match status" value="1"/>
</dbReference>